<dbReference type="GO" id="GO:0009408">
    <property type="term" value="P:response to heat"/>
    <property type="evidence" value="ECO:0007669"/>
    <property type="project" value="InterPro"/>
</dbReference>
<comment type="caution">
    <text evidence="5">The sequence shown here is derived from an EMBL/GenBank/DDBJ whole genome shotgun (WGS) entry which is preliminary data.</text>
</comment>
<evidence type="ECO:0000313" key="5">
    <source>
        <dbReference type="EMBL" id="KAG8095459.1"/>
    </source>
</evidence>
<dbReference type="PROSITE" id="PS01031">
    <property type="entry name" value="SHSP"/>
    <property type="match status" value="1"/>
</dbReference>
<keyword evidence="1" id="KW-0346">Stress response</keyword>
<dbReference type="AlphaFoldDB" id="A0A8J6BU08"/>
<feature type="domain" description="SHSP" evidence="4">
    <location>
        <begin position="73"/>
        <end position="236"/>
    </location>
</feature>
<keyword evidence="6" id="KW-1185">Reference proteome</keyword>
<dbReference type="Proteomes" id="UP000729402">
    <property type="component" value="Unassembled WGS sequence"/>
</dbReference>
<evidence type="ECO:0000256" key="2">
    <source>
        <dbReference type="PROSITE-ProRule" id="PRU00285"/>
    </source>
</evidence>
<evidence type="ECO:0000313" key="6">
    <source>
        <dbReference type="Proteomes" id="UP000729402"/>
    </source>
</evidence>
<proteinExistence type="inferred from homology"/>
<dbReference type="PANTHER" id="PTHR46733:SF5">
    <property type="entry name" value="HSP20_ALPHA CRYSTALLIN FAMILY PROTEIN, EXPRESSED"/>
    <property type="match status" value="1"/>
</dbReference>
<accession>A0A8J6BU08</accession>
<feature type="region of interest" description="Disordered" evidence="3">
    <location>
        <begin position="130"/>
        <end position="186"/>
    </location>
</feature>
<reference evidence="5" key="1">
    <citation type="journal article" date="2021" name="bioRxiv">
        <title>Whole Genome Assembly and Annotation of Northern Wild Rice, Zizania palustris L., Supports a Whole Genome Duplication in the Zizania Genus.</title>
        <authorList>
            <person name="Haas M."/>
            <person name="Kono T."/>
            <person name="Macchietto M."/>
            <person name="Millas R."/>
            <person name="McGilp L."/>
            <person name="Shao M."/>
            <person name="Duquette J."/>
            <person name="Hirsch C.N."/>
            <person name="Kimball J."/>
        </authorList>
    </citation>
    <scope>NUCLEOTIDE SEQUENCE</scope>
    <source>
        <tissue evidence="5">Fresh leaf tissue</tissue>
    </source>
</reference>
<organism evidence="5 6">
    <name type="scientific">Zizania palustris</name>
    <name type="common">Northern wild rice</name>
    <dbReference type="NCBI Taxonomy" id="103762"/>
    <lineage>
        <taxon>Eukaryota</taxon>
        <taxon>Viridiplantae</taxon>
        <taxon>Streptophyta</taxon>
        <taxon>Embryophyta</taxon>
        <taxon>Tracheophyta</taxon>
        <taxon>Spermatophyta</taxon>
        <taxon>Magnoliopsida</taxon>
        <taxon>Liliopsida</taxon>
        <taxon>Poales</taxon>
        <taxon>Poaceae</taxon>
        <taxon>BOP clade</taxon>
        <taxon>Oryzoideae</taxon>
        <taxon>Oryzeae</taxon>
        <taxon>Zizaniinae</taxon>
        <taxon>Zizania</taxon>
    </lineage>
</organism>
<protein>
    <recommendedName>
        <fullName evidence="4">SHSP domain-containing protein</fullName>
    </recommendedName>
</protein>
<sequence length="236" mass="24788">MSMVTSCAFLSGRPAAIPVSSSSGHMESKKPAAVVSLPSERKSRPLSVSFATGMKGEHSPKIDLPAFNISPVVLVNLVSPPEERWQVKEEAEAVSLWFEVPGLSKEDLAVEIDEDVLVVKKKVKQAANAAANGGAAGADKQTRDSTPANKGGAAGVDKQTRDSTPASKGGAHVDGNKQAKAEMAHDGSGSVFARLLPGGYSREGIEAELDSGVLRVTIAKVKEHARRRINVEITVK</sequence>
<dbReference type="EMBL" id="JAAALK010000080">
    <property type="protein sequence ID" value="KAG8095459.1"/>
    <property type="molecule type" value="Genomic_DNA"/>
</dbReference>
<evidence type="ECO:0000256" key="1">
    <source>
        <dbReference type="ARBA" id="ARBA00023016"/>
    </source>
</evidence>
<dbReference type="InterPro" id="IPR002068">
    <property type="entry name" value="A-crystallin/Hsp20_dom"/>
</dbReference>
<gene>
    <name evidence="5" type="ORF">GUJ93_ZPchr0012g20778</name>
</gene>
<comment type="similarity">
    <text evidence="2">Belongs to the small heat shock protein (HSP20) family.</text>
</comment>
<dbReference type="PANTHER" id="PTHR46733">
    <property type="entry name" value="26.5 KDA HEAT SHOCK PROTEIN, MITOCHONDRIAL"/>
    <property type="match status" value="1"/>
</dbReference>
<dbReference type="CDD" id="cd06464">
    <property type="entry name" value="ACD_sHsps-like"/>
    <property type="match status" value="1"/>
</dbReference>
<name>A0A8J6BU08_ZIZPA</name>
<dbReference type="OrthoDB" id="1431247at2759"/>
<evidence type="ECO:0000259" key="4">
    <source>
        <dbReference type="PROSITE" id="PS01031"/>
    </source>
</evidence>
<feature type="compositionally biased region" description="Basic and acidic residues" evidence="3">
    <location>
        <begin position="174"/>
        <end position="185"/>
    </location>
</feature>
<dbReference type="InterPro" id="IPR044587">
    <property type="entry name" value="HSP21-like"/>
</dbReference>
<reference evidence="5" key="2">
    <citation type="submission" date="2021-02" db="EMBL/GenBank/DDBJ databases">
        <authorList>
            <person name="Kimball J.A."/>
            <person name="Haas M.W."/>
            <person name="Macchietto M."/>
            <person name="Kono T."/>
            <person name="Duquette J."/>
            <person name="Shao M."/>
        </authorList>
    </citation>
    <scope>NUCLEOTIDE SEQUENCE</scope>
    <source>
        <tissue evidence="5">Fresh leaf tissue</tissue>
    </source>
</reference>
<evidence type="ECO:0000256" key="3">
    <source>
        <dbReference type="SAM" id="MobiDB-lite"/>
    </source>
</evidence>